<proteinExistence type="predicted"/>
<dbReference type="Proteomes" id="UP000647017">
    <property type="component" value="Unassembled WGS sequence"/>
</dbReference>
<protein>
    <submittedName>
        <fullName evidence="2">Transcriptional regulator</fullName>
    </submittedName>
</protein>
<dbReference type="InterPro" id="IPR011991">
    <property type="entry name" value="ArsR-like_HTH"/>
</dbReference>
<name>A0ABQ4HX54_9ACTN</name>
<dbReference type="CDD" id="cd00090">
    <property type="entry name" value="HTH_ARSR"/>
    <property type="match status" value="1"/>
</dbReference>
<feature type="domain" description="HTH arsR-type" evidence="1">
    <location>
        <begin position="47"/>
        <end position="128"/>
    </location>
</feature>
<dbReference type="Pfam" id="PF12840">
    <property type="entry name" value="HTH_20"/>
    <property type="match status" value="1"/>
</dbReference>
<dbReference type="InterPro" id="IPR001845">
    <property type="entry name" value="HTH_ArsR_DNA-bd_dom"/>
</dbReference>
<accession>A0ABQ4HX54</accession>
<dbReference type="InterPro" id="IPR036388">
    <property type="entry name" value="WH-like_DNA-bd_sf"/>
</dbReference>
<keyword evidence="3" id="KW-1185">Reference proteome</keyword>
<dbReference type="SUPFAM" id="SSF46785">
    <property type="entry name" value="Winged helix' DNA-binding domain"/>
    <property type="match status" value="1"/>
</dbReference>
<gene>
    <name evidence="2" type="ORF">Van01_34520</name>
</gene>
<dbReference type="InterPro" id="IPR036390">
    <property type="entry name" value="WH_DNA-bd_sf"/>
</dbReference>
<evidence type="ECO:0000259" key="1">
    <source>
        <dbReference type="SMART" id="SM00418"/>
    </source>
</evidence>
<dbReference type="Gene3D" id="1.10.10.10">
    <property type="entry name" value="Winged helix-like DNA-binding domain superfamily/Winged helix DNA-binding domain"/>
    <property type="match status" value="1"/>
</dbReference>
<reference evidence="2 3" key="1">
    <citation type="submission" date="2021-01" db="EMBL/GenBank/DDBJ databases">
        <title>Whole genome shotgun sequence of Verrucosispora andamanensis NBRC 109075.</title>
        <authorList>
            <person name="Komaki H."/>
            <person name="Tamura T."/>
        </authorList>
    </citation>
    <scope>NUCLEOTIDE SEQUENCE [LARGE SCALE GENOMIC DNA]</scope>
    <source>
        <strain evidence="2 3">NBRC 109075</strain>
    </source>
</reference>
<evidence type="ECO:0000313" key="2">
    <source>
        <dbReference type="EMBL" id="GIJ10238.1"/>
    </source>
</evidence>
<organism evidence="2 3">
    <name type="scientific">Micromonospora andamanensis</name>
    <dbReference type="NCBI Taxonomy" id="1287068"/>
    <lineage>
        <taxon>Bacteria</taxon>
        <taxon>Bacillati</taxon>
        <taxon>Actinomycetota</taxon>
        <taxon>Actinomycetes</taxon>
        <taxon>Micromonosporales</taxon>
        <taxon>Micromonosporaceae</taxon>
        <taxon>Micromonospora</taxon>
    </lineage>
</organism>
<dbReference type="SMART" id="SM00418">
    <property type="entry name" value="HTH_ARSR"/>
    <property type="match status" value="1"/>
</dbReference>
<sequence length="224" mass="24615">MKSFTAGAAAHTTYAQHLCIGGVHNYCAFMKDASTTATPSVGHVDARQIRALAHPLRVQLLGALRVGGPATATDLAAELDTNTGATSYHLRQLAEVGLVVEEPAEGVGRRRYWRAAHDISSWQPTDFENDPQARAASDWVQSRHFQFVAEFAQRWVGVQHDRPREWRRAADFSDALLTLSADQLRALNDELSAVVKRYRDAPAGPDAEQVILFVAGFPLVRDAQ</sequence>
<evidence type="ECO:0000313" key="3">
    <source>
        <dbReference type="Proteomes" id="UP000647017"/>
    </source>
</evidence>
<dbReference type="EMBL" id="BOOZ01000018">
    <property type="protein sequence ID" value="GIJ10238.1"/>
    <property type="molecule type" value="Genomic_DNA"/>
</dbReference>
<comment type="caution">
    <text evidence="2">The sequence shown here is derived from an EMBL/GenBank/DDBJ whole genome shotgun (WGS) entry which is preliminary data.</text>
</comment>